<keyword evidence="1" id="KW-0678">Repressor</keyword>
<keyword evidence="4" id="KW-0804">Transcription</keyword>
<dbReference type="EMBL" id="CP018622">
    <property type="protein sequence ID" value="AUJ26527.1"/>
    <property type="molecule type" value="Genomic_DNA"/>
</dbReference>
<accession>A0A2K9J3K2</accession>
<evidence type="ECO:0000256" key="2">
    <source>
        <dbReference type="ARBA" id="ARBA00023015"/>
    </source>
</evidence>
<dbReference type="SUPFAM" id="SSF46955">
    <property type="entry name" value="Putative DNA-binding domain"/>
    <property type="match status" value="1"/>
</dbReference>
<evidence type="ECO:0000256" key="4">
    <source>
        <dbReference type="ARBA" id="ARBA00023163"/>
    </source>
</evidence>
<dbReference type="PANTHER" id="PTHR30204">
    <property type="entry name" value="REDOX-CYCLING DRUG-SENSING TRANSCRIPTIONAL ACTIVATOR SOXR"/>
    <property type="match status" value="1"/>
</dbReference>
<dbReference type="RefSeq" id="WP_101933938.1">
    <property type="nucleotide sequence ID" value="NZ_CP018622.1"/>
</dbReference>
<dbReference type="GO" id="GO:0003677">
    <property type="term" value="F:DNA binding"/>
    <property type="evidence" value="ECO:0007669"/>
    <property type="project" value="UniProtKB-KW"/>
</dbReference>
<evidence type="ECO:0000313" key="6">
    <source>
        <dbReference type="EMBL" id="AUJ26527.1"/>
    </source>
</evidence>
<evidence type="ECO:0000256" key="3">
    <source>
        <dbReference type="ARBA" id="ARBA00023125"/>
    </source>
</evidence>
<evidence type="ECO:0000313" key="7">
    <source>
        <dbReference type="Proteomes" id="UP000234237"/>
    </source>
</evidence>
<dbReference type="Pfam" id="PF13411">
    <property type="entry name" value="MerR_1"/>
    <property type="match status" value="1"/>
</dbReference>
<dbReference type="PROSITE" id="PS50937">
    <property type="entry name" value="HTH_MERR_2"/>
    <property type="match status" value="1"/>
</dbReference>
<dbReference type="Gene3D" id="1.10.1660.10">
    <property type="match status" value="1"/>
</dbReference>
<evidence type="ECO:0000259" key="5">
    <source>
        <dbReference type="PROSITE" id="PS50937"/>
    </source>
</evidence>
<name>A0A2K9J3K2_9BACI</name>
<evidence type="ECO:0000256" key="1">
    <source>
        <dbReference type="ARBA" id="ARBA00022491"/>
    </source>
</evidence>
<organism evidence="6 7">
    <name type="scientific">Virgibacillus dokdonensis</name>
    <dbReference type="NCBI Taxonomy" id="302167"/>
    <lineage>
        <taxon>Bacteria</taxon>
        <taxon>Bacillati</taxon>
        <taxon>Bacillota</taxon>
        <taxon>Bacilli</taxon>
        <taxon>Bacillales</taxon>
        <taxon>Bacillaceae</taxon>
        <taxon>Virgibacillus</taxon>
    </lineage>
</organism>
<dbReference type="KEGG" id="vpn:A21D_03493"/>
<dbReference type="Proteomes" id="UP000234237">
    <property type="component" value="Chromosome"/>
</dbReference>
<gene>
    <name evidence="6" type="primary">zntR</name>
    <name evidence="6" type="ORF">A21D_03493</name>
</gene>
<sequence length="272" mass="32396">MAEKYFKTGDIAKFHGVSSDTVRYYDKENLVTPSVVKDNKYRYYSLNDALKFSNVTWLRELGVPLKTIKNWLDYKDLTDVSKFNESYLETLLLERELLDKKIYFLQELNRRLASFQTKPNMWEVVKDNYIFTCDGFNFTADDKGFNINESNLYDSQEDVFWNKTSMIVYQNNLRDFHHPKKGEVYCSNIISSIDQDIKKISFPTALRYNFVGNPFSDMRKMQEILNEAKEHAITHQLRLEEYCYSLFYLSQIKEKSPVYYVHIYCPVYYTGE</sequence>
<dbReference type="InterPro" id="IPR000551">
    <property type="entry name" value="MerR-type_HTH_dom"/>
</dbReference>
<dbReference type="PANTHER" id="PTHR30204:SF69">
    <property type="entry name" value="MERR-FAMILY TRANSCRIPTIONAL REGULATOR"/>
    <property type="match status" value="1"/>
</dbReference>
<dbReference type="InterPro" id="IPR047057">
    <property type="entry name" value="MerR_fam"/>
</dbReference>
<dbReference type="GO" id="GO:0003700">
    <property type="term" value="F:DNA-binding transcription factor activity"/>
    <property type="evidence" value="ECO:0007669"/>
    <property type="project" value="InterPro"/>
</dbReference>
<dbReference type="InterPro" id="IPR009061">
    <property type="entry name" value="DNA-bd_dom_put_sf"/>
</dbReference>
<feature type="domain" description="HTH merR-type" evidence="5">
    <location>
        <begin position="5"/>
        <end position="74"/>
    </location>
</feature>
<keyword evidence="3" id="KW-0238">DNA-binding</keyword>
<dbReference type="AlphaFoldDB" id="A0A2K9J3K2"/>
<protein>
    <submittedName>
        <fullName evidence="6">HTH-type transcriptional regulator ZntR</fullName>
    </submittedName>
</protein>
<dbReference type="SMART" id="SM00422">
    <property type="entry name" value="HTH_MERR"/>
    <property type="match status" value="1"/>
</dbReference>
<dbReference type="STRING" id="302167.GCA_900166595_02386"/>
<keyword evidence="2" id="KW-0805">Transcription regulation</keyword>
<reference evidence="7" key="1">
    <citation type="submission" date="2016-11" db="EMBL/GenBank/DDBJ databases">
        <title>Complete genome sequence of Virgibacillus pantothenticus 21D, a halophilic bacterium isolated from the deep hypersaline anoxic basin Discovery in the Mediterranean Sea.</title>
        <authorList>
            <person name="Zeaiter Z."/>
            <person name="Booth J.M."/>
            <person name="Prosdocimi E.M."/>
            <person name="Mapelli F."/>
            <person name="Fusi M."/>
            <person name="Daffonchio D."/>
            <person name="Borin S."/>
            <person name="Crotti E."/>
        </authorList>
    </citation>
    <scope>NUCLEOTIDE SEQUENCE [LARGE SCALE GENOMIC DNA]</scope>
    <source>
        <strain evidence="7">21D</strain>
    </source>
</reference>
<proteinExistence type="predicted"/>